<dbReference type="EMBL" id="KZ293647">
    <property type="protein sequence ID" value="PBK99133.1"/>
    <property type="molecule type" value="Genomic_DNA"/>
</dbReference>
<gene>
    <name evidence="1" type="ORF">ARMGADRAFT_1059399</name>
</gene>
<organism evidence="1 2">
    <name type="scientific">Armillaria gallica</name>
    <name type="common">Bulbous honey fungus</name>
    <name type="synonym">Armillaria bulbosa</name>
    <dbReference type="NCBI Taxonomy" id="47427"/>
    <lineage>
        <taxon>Eukaryota</taxon>
        <taxon>Fungi</taxon>
        <taxon>Dikarya</taxon>
        <taxon>Basidiomycota</taxon>
        <taxon>Agaricomycotina</taxon>
        <taxon>Agaricomycetes</taxon>
        <taxon>Agaricomycetidae</taxon>
        <taxon>Agaricales</taxon>
        <taxon>Marasmiineae</taxon>
        <taxon>Physalacriaceae</taxon>
        <taxon>Armillaria</taxon>
    </lineage>
</organism>
<reference evidence="2" key="1">
    <citation type="journal article" date="2017" name="Nat. Ecol. Evol.">
        <title>Genome expansion and lineage-specific genetic innovations in the forest pathogenic fungi Armillaria.</title>
        <authorList>
            <person name="Sipos G."/>
            <person name="Prasanna A.N."/>
            <person name="Walter M.C."/>
            <person name="O'Connor E."/>
            <person name="Balint B."/>
            <person name="Krizsan K."/>
            <person name="Kiss B."/>
            <person name="Hess J."/>
            <person name="Varga T."/>
            <person name="Slot J."/>
            <person name="Riley R."/>
            <person name="Boka B."/>
            <person name="Rigling D."/>
            <person name="Barry K."/>
            <person name="Lee J."/>
            <person name="Mihaltcheva S."/>
            <person name="LaButti K."/>
            <person name="Lipzen A."/>
            <person name="Waldron R."/>
            <person name="Moloney N.M."/>
            <person name="Sperisen C."/>
            <person name="Kredics L."/>
            <person name="Vagvoelgyi C."/>
            <person name="Patrignani A."/>
            <person name="Fitzpatrick D."/>
            <person name="Nagy I."/>
            <person name="Doyle S."/>
            <person name="Anderson J.B."/>
            <person name="Grigoriev I.V."/>
            <person name="Gueldener U."/>
            <person name="Muensterkoetter M."/>
            <person name="Nagy L.G."/>
        </authorList>
    </citation>
    <scope>NUCLEOTIDE SEQUENCE [LARGE SCALE GENOMIC DNA]</scope>
    <source>
        <strain evidence="2">Ar21-2</strain>
    </source>
</reference>
<keyword evidence="2" id="KW-1185">Reference proteome</keyword>
<accession>A0A2H3EFK9</accession>
<dbReference type="OMA" id="EWTSFFA"/>
<name>A0A2H3EFK9_ARMGA</name>
<dbReference type="OrthoDB" id="2745898at2759"/>
<dbReference type="Proteomes" id="UP000217790">
    <property type="component" value="Unassembled WGS sequence"/>
</dbReference>
<evidence type="ECO:0000313" key="1">
    <source>
        <dbReference type="EMBL" id="PBK99133.1"/>
    </source>
</evidence>
<dbReference type="InParanoid" id="A0A2H3EFK9"/>
<proteinExistence type="predicted"/>
<protein>
    <submittedName>
        <fullName evidence="1">Uncharacterized protein</fullName>
    </submittedName>
</protein>
<evidence type="ECO:0000313" key="2">
    <source>
        <dbReference type="Proteomes" id="UP000217790"/>
    </source>
</evidence>
<dbReference type="AlphaFoldDB" id="A0A2H3EFK9"/>
<sequence length="382" mass="42911">MSSSGSTGELPQLPQELLNTIIDCLSDDIPSLHACSLRFCTPEDIRGDLHRFRDLLRMSPHLGAFVKIIKLYDFPDGWKNWVHPLKHHEMETASPEVLPLLTTLKSFSFQLTHGDAWDKIVGVSVADAYKSTLRTAFLTDVRLSWLTFDLYSNFLHLLSDLVAVREINLSAITIKSFDDVMSAERDDRGCLRLISVHLNLDTELLRHFTRWLLSDMSRFDLGQIQRLTVLSTYEGTEDGILPSLGALESILKRIEAGAVVHLGLENALSSPLSSFASLRNLKTIKLFTDTLMDPSEWTSFFAQDIIEGGLHHYPPRSTGCHVQFSISIGTKPYPGSPTKYALHFQISTAKTCFTSNSKPSMKPKEATSFSHNINTYAYYIRG</sequence>